<comment type="caution">
    <text evidence="8">The sequence shown here is derived from an EMBL/GenBank/DDBJ whole genome shotgun (WGS) entry which is preliminary data.</text>
</comment>
<gene>
    <name evidence="8" type="ORF">A2W05_02810</name>
</gene>
<evidence type="ECO:0000256" key="1">
    <source>
        <dbReference type="ARBA" id="ARBA00004496"/>
    </source>
</evidence>
<dbReference type="Gene3D" id="1.25.40.10">
    <property type="entry name" value="Tetratricopeptide repeat domain"/>
    <property type="match status" value="1"/>
</dbReference>
<keyword evidence="4 6" id="KW-0802">TPR repeat</keyword>
<dbReference type="AlphaFoldDB" id="A0A1F7S2C3"/>
<dbReference type="Pfam" id="PF13432">
    <property type="entry name" value="TPR_16"/>
    <property type="match status" value="1"/>
</dbReference>
<evidence type="ECO:0000256" key="3">
    <source>
        <dbReference type="ARBA" id="ARBA00022737"/>
    </source>
</evidence>
<keyword evidence="2" id="KW-0963">Cytoplasm</keyword>
<name>A0A1F7S2C3_9BACT</name>
<feature type="domain" description="Peptidase MA-like" evidence="7">
    <location>
        <begin position="335"/>
        <end position="464"/>
    </location>
</feature>
<evidence type="ECO:0000256" key="2">
    <source>
        <dbReference type="ARBA" id="ARBA00022490"/>
    </source>
</evidence>
<dbReference type="InterPro" id="IPR039568">
    <property type="entry name" value="Peptidase_MA-like_dom"/>
</dbReference>
<dbReference type="Pfam" id="PF13485">
    <property type="entry name" value="Peptidase_MA_2"/>
    <property type="match status" value="1"/>
</dbReference>
<feature type="repeat" description="TPR" evidence="6">
    <location>
        <begin position="191"/>
        <end position="224"/>
    </location>
</feature>
<dbReference type="SUPFAM" id="SSF48452">
    <property type="entry name" value="TPR-like"/>
    <property type="match status" value="1"/>
</dbReference>
<dbReference type="EMBL" id="MGDE01000002">
    <property type="protein sequence ID" value="OGL47840.1"/>
    <property type="molecule type" value="Genomic_DNA"/>
</dbReference>
<comment type="subcellular location">
    <subcellularLocation>
        <location evidence="1">Cytoplasm</location>
    </subcellularLocation>
</comment>
<reference evidence="8 9" key="1">
    <citation type="journal article" date="2016" name="Nat. Commun.">
        <title>Thousands of microbial genomes shed light on interconnected biogeochemical processes in an aquifer system.</title>
        <authorList>
            <person name="Anantharaman K."/>
            <person name="Brown C.T."/>
            <person name="Hug L.A."/>
            <person name="Sharon I."/>
            <person name="Castelle C.J."/>
            <person name="Probst A.J."/>
            <person name="Thomas B.C."/>
            <person name="Singh A."/>
            <person name="Wilkins M.J."/>
            <person name="Karaoz U."/>
            <person name="Brodie E.L."/>
            <person name="Williams K.H."/>
            <person name="Hubbard S.S."/>
            <person name="Banfield J.F."/>
        </authorList>
    </citation>
    <scope>NUCLEOTIDE SEQUENCE [LARGE SCALE GENOMIC DNA]</scope>
</reference>
<proteinExistence type="inferred from homology"/>
<dbReference type="Proteomes" id="UP000178797">
    <property type="component" value="Unassembled WGS sequence"/>
</dbReference>
<protein>
    <recommendedName>
        <fullName evidence="7">Peptidase MA-like domain-containing protein</fullName>
    </recommendedName>
</protein>
<evidence type="ECO:0000313" key="8">
    <source>
        <dbReference type="EMBL" id="OGL47840.1"/>
    </source>
</evidence>
<dbReference type="PANTHER" id="PTHR46630">
    <property type="entry name" value="TETRATRICOPEPTIDE REPEAT PROTEIN 29"/>
    <property type="match status" value="1"/>
</dbReference>
<accession>A0A1F7S2C3</accession>
<dbReference type="PROSITE" id="PS50005">
    <property type="entry name" value="TPR"/>
    <property type="match status" value="2"/>
</dbReference>
<dbReference type="PANTHER" id="PTHR46630:SF1">
    <property type="entry name" value="TETRATRICOPEPTIDE REPEAT PROTEIN 29"/>
    <property type="match status" value="1"/>
</dbReference>
<dbReference type="Pfam" id="PF00515">
    <property type="entry name" value="TPR_1"/>
    <property type="match status" value="1"/>
</dbReference>
<evidence type="ECO:0000259" key="7">
    <source>
        <dbReference type="Pfam" id="PF13485"/>
    </source>
</evidence>
<dbReference type="InterPro" id="IPR019734">
    <property type="entry name" value="TPR_rpt"/>
</dbReference>
<evidence type="ECO:0000256" key="5">
    <source>
        <dbReference type="ARBA" id="ARBA00038253"/>
    </source>
</evidence>
<sequence length="470" mass="54403">MKSLKEKYFSSKKHLILYFSILLLLLSFPVRFFLISRQKEKTYNKEYSPRLKAVETFINKSQKDKNNLKSTDNKGKNLEKVAEYEYFYQKGTSAYQMGKLADAADNLEKALKIKDTVEIKDMTSQVYNLLGMKEIESRNYDKAIEFFDKSFNILNNFQSLLGIYNAHILKGDLDKALSTLVKTSELYPKNAEVYFNLAQIYYQKGDVEKAVAYWKKAQELNPGDIKSETALKRVRADLGVDESLLKKGDNNFIFELSGTPNSFSKDIILTLLQQSFEKIEKDLNILPTDKIKIILDFDTMFNLQDQNPNKNIIIDKNKIKIPVSEFKKSSEQMGKAILYSYTKFIISDYTNRRCPVWFAEGLSLYESGVDNTFYSILIRNMVGSGKFIKLEALNLPFQNLEKRYVPLAYALSAAAIDMIINKYGFSSLRELLEKIKGGESFENEIVSAFKLYQNDFQKIFESYLKEKYKI</sequence>
<evidence type="ECO:0000256" key="4">
    <source>
        <dbReference type="ARBA" id="ARBA00022803"/>
    </source>
</evidence>
<feature type="repeat" description="TPR" evidence="6">
    <location>
        <begin position="124"/>
        <end position="157"/>
    </location>
</feature>
<dbReference type="PROSITE" id="PS50293">
    <property type="entry name" value="TPR_REGION"/>
    <property type="match status" value="1"/>
</dbReference>
<keyword evidence="3" id="KW-0677">Repeat</keyword>
<dbReference type="InterPro" id="IPR011990">
    <property type="entry name" value="TPR-like_helical_dom_sf"/>
</dbReference>
<evidence type="ECO:0000313" key="9">
    <source>
        <dbReference type="Proteomes" id="UP000178797"/>
    </source>
</evidence>
<evidence type="ECO:0000256" key="6">
    <source>
        <dbReference type="PROSITE-ProRule" id="PRU00339"/>
    </source>
</evidence>
<organism evidence="8 9">
    <name type="scientific">Candidatus Schekmanbacteria bacterium RBG_16_38_10</name>
    <dbReference type="NCBI Taxonomy" id="1817879"/>
    <lineage>
        <taxon>Bacteria</taxon>
        <taxon>Candidatus Schekmaniibacteriota</taxon>
    </lineage>
</organism>
<dbReference type="InterPro" id="IPR051476">
    <property type="entry name" value="Bac_ResReg_Asp_Phosphatase"/>
</dbReference>
<dbReference type="SMART" id="SM00028">
    <property type="entry name" value="TPR"/>
    <property type="match status" value="3"/>
</dbReference>
<dbReference type="GO" id="GO:0005737">
    <property type="term" value="C:cytoplasm"/>
    <property type="evidence" value="ECO:0007669"/>
    <property type="project" value="UniProtKB-SubCell"/>
</dbReference>
<comment type="similarity">
    <text evidence="5">Belongs to the Rap family.</text>
</comment>